<dbReference type="Proteomes" id="UP001144978">
    <property type="component" value="Unassembled WGS sequence"/>
</dbReference>
<comment type="caution">
    <text evidence="1">The sequence shown here is derived from an EMBL/GenBank/DDBJ whole genome shotgun (WGS) entry which is preliminary data.</text>
</comment>
<evidence type="ECO:0000313" key="1">
    <source>
        <dbReference type="EMBL" id="KAJ2987766.1"/>
    </source>
</evidence>
<evidence type="ECO:0000313" key="2">
    <source>
        <dbReference type="Proteomes" id="UP001144978"/>
    </source>
</evidence>
<sequence length="172" mass="19613">MITCYPVQLASLWDGCPDGDFEDTYSLEDYQRTKQLQVHWACITSGLGKGSAQAEKWTDGRLSERRCQGIIQCDNFECQVIIRPKVSHARITNQTSMPCACGGKLSLLKPTCPSRQKLYKFKHGVHFRHYGIHNHPRPTHILHLRPDEEAEFRQLVSSHPKAGPVDPRLSEF</sequence>
<reference evidence="1" key="1">
    <citation type="submission" date="2022-08" db="EMBL/GenBank/DDBJ databases">
        <title>Genome Sequence of Pycnoporus sanguineus.</title>
        <authorList>
            <person name="Buettner E."/>
        </authorList>
    </citation>
    <scope>NUCLEOTIDE SEQUENCE</scope>
    <source>
        <strain evidence="1">CG-C14</strain>
    </source>
</reference>
<proteinExistence type="predicted"/>
<accession>A0ACC1P966</accession>
<keyword evidence="2" id="KW-1185">Reference proteome</keyword>
<organism evidence="1 2">
    <name type="scientific">Trametes sanguinea</name>
    <dbReference type="NCBI Taxonomy" id="158606"/>
    <lineage>
        <taxon>Eukaryota</taxon>
        <taxon>Fungi</taxon>
        <taxon>Dikarya</taxon>
        <taxon>Basidiomycota</taxon>
        <taxon>Agaricomycotina</taxon>
        <taxon>Agaricomycetes</taxon>
        <taxon>Polyporales</taxon>
        <taxon>Polyporaceae</taxon>
        <taxon>Trametes</taxon>
    </lineage>
</organism>
<protein>
    <submittedName>
        <fullName evidence="1">Uncharacterized protein</fullName>
    </submittedName>
</protein>
<name>A0ACC1P966_9APHY</name>
<dbReference type="EMBL" id="JANSHE010003088">
    <property type="protein sequence ID" value="KAJ2987766.1"/>
    <property type="molecule type" value="Genomic_DNA"/>
</dbReference>
<gene>
    <name evidence="1" type="ORF">NUW54_g9329</name>
</gene>